<keyword evidence="2" id="KW-1185">Reference proteome</keyword>
<organism evidence="1 2">
    <name type="scientific">Sphagnum jensenii</name>
    <dbReference type="NCBI Taxonomy" id="128206"/>
    <lineage>
        <taxon>Eukaryota</taxon>
        <taxon>Viridiplantae</taxon>
        <taxon>Streptophyta</taxon>
        <taxon>Embryophyta</taxon>
        <taxon>Bryophyta</taxon>
        <taxon>Sphagnophytina</taxon>
        <taxon>Sphagnopsida</taxon>
        <taxon>Sphagnales</taxon>
        <taxon>Sphagnaceae</taxon>
        <taxon>Sphagnum</taxon>
    </lineage>
</organism>
<proteinExistence type="predicted"/>
<dbReference type="Proteomes" id="UP001497522">
    <property type="component" value="Chromosome 13"/>
</dbReference>
<protein>
    <submittedName>
        <fullName evidence="1">Uncharacterized protein</fullName>
    </submittedName>
</protein>
<sequence>MPRKCKCGTCLVFYSVMDARSKNKETVQKLGVWPCYNPLGLAASLDVSNVRTEYTIILFFVALDDSFEMLRAMFRCKTQKCFLNEDLYYSPSPHFELQEISANLWNMTMSSCKAATQFLQRNELHKYLPLPRMLLHILHLAFGYFEIF</sequence>
<evidence type="ECO:0000313" key="2">
    <source>
        <dbReference type="Proteomes" id="UP001497522"/>
    </source>
</evidence>
<reference evidence="1" key="1">
    <citation type="submission" date="2024-03" db="EMBL/GenBank/DDBJ databases">
        <authorList>
            <consortium name="ELIXIR-Norway"/>
            <consortium name="Elixir Norway"/>
        </authorList>
    </citation>
    <scope>NUCLEOTIDE SEQUENCE</scope>
</reference>
<name>A0ABP1AIZ8_9BRYO</name>
<gene>
    <name evidence="1" type="ORF">CSSPJE1EN2_LOCUS5513</name>
</gene>
<evidence type="ECO:0000313" key="1">
    <source>
        <dbReference type="EMBL" id="CAK9862518.1"/>
    </source>
</evidence>
<accession>A0ABP1AIZ8</accession>
<dbReference type="EMBL" id="OZ023714">
    <property type="protein sequence ID" value="CAK9862518.1"/>
    <property type="molecule type" value="Genomic_DNA"/>
</dbReference>